<dbReference type="SUPFAM" id="SSF55874">
    <property type="entry name" value="ATPase domain of HSP90 chaperone/DNA topoisomerase II/histidine kinase"/>
    <property type="match status" value="1"/>
</dbReference>
<comment type="catalytic activity">
    <reaction evidence="1">
        <text>ATP + protein L-histidine = ADP + protein N-phospho-L-histidine.</text>
        <dbReference type="EC" id="2.7.13.3"/>
    </reaction>
</comment>
<dbReference type="InterPro" id="IPR000014">
    <property type="entry name" value="PAS"/>
</dbReference>
<evidence type="ECO:0000256" key="3">
    <source>
        <dbReference type="ARBA" id="ARBA00022553"/>
    </source>
</evidence>
<dbReference type="InterPro" id="IPR013655">
    <property type="entry name" value="PAS_fold_3"/>
</dbReference>
<dbReference type="Pfam" id="PF02518">
    <property type="entry name" value="HATPase_c"/>
    <property type="match status" value="1"/>
</dbReference>
<feature type="domain" description="PAS" evidence="8">
    <location>
        <begin position="537"/>
        <end position="595"/>
    </location>
</feature>
<dbReference type="InterPro" id="IPR005467">
    <property type="entry name" value="His_kinase_dom"/>
</dbReference>
<feature type="domain" description="PAC" evidence="9">
    <location>
        <begin position="361"/>
        <end position="415"/>
    </location>
</feature>
<dbReference type="Pfam" id="PF13426">
    <property type="entry name" value="PAS_9"/>
    <property type="match status" value="3"/>
</dbReference>
<dbReference type="Gene3D" id="3.30.450.20">
    <property type="entry name" value="PAS domain"/>
    <property type="match status" value="5"/>
</dbReference>
<organism evidence="10 11">
    <name type="scientific">Natrialba swarupiae</name>
    <dbReference type="NCBI Taxonomy" id="2448032"/>
    <lineage>
        <taxon>Archaea</taxon>
        <taxon>Methanobacteriati</taxon>
        <taxon>Methanobacteriota</taxon>
        <taxon>Stenosarchaea group</taxon>
        <taxon>Halobacteria</taxon>
        <taxon>Halobacteriales</taxon>
        <taxon>Natrialbaceae</taxon>
        <taxon>Natrialba</taxon>
    </lineage>
</organism>
<dbReference type="InterPro" id="IPR013656">
    <property type="entry name" value="PAS_4"/>
</dbReference>
<dbReference type="EC" id="2.7.13.3" evidence="2"/>
<feature type="domain" description="PAS" evidence="8">
    <location>
        <begin position="161"/>
        <end position="233"/>
    </location>
</feature>
<keyword evidence="3" id="KW-0597">Phosphoprotein</keyword>
<evidence type="ECO:0000256" key="1">
    <source>
        <dbReference type="ARBA" id="ARBA00000085"/>
    </source>
</evidence>
<dbReference type="InterPro" id="IPR052162">
    <property type="entry name" value="Sensor_kinase/Photoreceptor"/>
</dbReference>
<dbReference type="SMART" id="SM00086">
    <property type="entry name" value="PAC"/>
    <property type="match status" value="5"/>
</dbReference>
<comment type="caution">
    <text evidence="10">The sequence shown here is derived from an EMBL/GenBank/DDBJ whole genome shotgun (WGS) entry which is preliminary data.</text>
</comment>
<feature type="compositionally biased region" description="Basic and acidic residues" evidence="6">
    <location>
        <begin position="7"/>
        <end position="22"/>
    </location>
</feature>
<evidence type="ECO:0000256" key="2">
    <source>
        <dbReference type="ARBA" id="ARBA00012438"/>
    </source>
</evidence>
<dbReference type="PROSITE" id="PS50109">
    <property type="entry name" value="HIS_KIN"/>
    <property type="match status" value="1"/>
</dbReference>
<sequence length="877" mass="99530">MTGENGSEYREGPSRPPDRSGESGHGSSAIETEYQTIFDTVDDAVFLVDVGHDGSAYTFTFRRNNRAHEALTGLSTEAIQGRRPHEILGEEDAATVVATYRDCVERRETIEYEELLEYPTGVVEWHTKLTPVVEDGSVTQLVGVARDVTDRNIHKRARQRIERRLSLALDAADAGAWEWDVQSGTVIWNDSMAELLGIEPSAFEGSYQAFLDRVHPEDRDELERVVETALDQAEGFEHEFRIRHESGEYIWNITRAELITDASGEPDRMIGVGIDITDRKEREQELDRNRERLRVLFEKAPDGIVVHDADGTVYDVNETLADMLGYDRDELRSMTVPDFEVGADVAKLQDRWKSMKPGLIHNIEVSGVHRRRDGSTYPVDVWVSKVTPDAEAEPLFIAICRDVTETVEYERELERYKELVDNVPVGIYRNTPGKAGEFLEVNPAMVELFEADSAEQLLDHDVRELYADSTERQAFAGRLETEGRITESELELETLSGERFWGSVTAIATTVDGETYFDGVIQDITKRTEMEAALRRRETRFRRMFERHSAPMLLIDPESGSIWNANEAAAEFYGYSVEALTSRNIDSINRLSPEEVARERTRAEREDRNYFVFDHELANGEVRTVEVHSSPITIDDDDFLFSIIHDITERVDYETQLEEQRDNLKILNEVVRHDIRNDLQLVDAYAEMLEGNVTEEMQDELDTVRQSAENAIELTMTARDLAEVMLQTDIEDERISLQRTLEEEITEVRSTHSEANVTVEGTLPRTDVVADDMLSAVFRNILKNAVQHNDTETPEITVRSETRDDRVAVYVADDGPGVPDEQKETIFGKGEKGLESAGTGIGLYLVETLVDRYGGEVWVEDNEPEGAVFVVELQRAR</sequence>
<dbReference type="Gene3D" id="2.10.70.100">
    <property type="match status" value="1"/>
</dbReference>
<dbReference type="PANTHER" id="PTHR43304">
    <property type="entry name" value="PHYTOCHROME-LIKE PROTEIN CPH1"/>
    <property type="match status" value="1"/>
</dbReference>
<evidence type="ECO:0000259" key="8">
    <source>
        <dbReference type="PROSITE" id="PS50112"/>
    </source>
</evidence>
<dbReference type="InterPro" id="IPR035965">
    <property type="entry name" value="PAS-like_dom_sf"/>
</dbReference>
<dbReference type="Proteomes" id="UP000324104">
    <property type="component" value="Unassembled WGS sequence"/>
</dbReference>
<evidence type="ECO:0000256" key="4">
    <source>
        <dbReference type="ARBA" id="ARBA00022679"/>
    </source>
</evidence>
<dbReference type="InterPro" id="IPR036890">
    <property type="entry name" value="HATPase_C_sf"/>
</dbReference>
<accession>A0A5D5APB8</accession>
<dbReference type="PROSITE" id="PS50113">
    <property type="entry name" value="PAC"/>
    <property type="match status" value="3"/>
</dbReference>
<feature type="domain" description="PAC" evidence="9">
    <location>
        <begin position="236"/>
        <end position="288"/>
    </location>
</feature>
<feature type="domain" description="Histidine kinase" evidence="7">
    <location>
        <begin position="670"/>
        <end position="877"/>
    </location>
</feature>
<dbReference type="PRINTS" id="PR00344">
    <property type="entry name" value="BCTRLSENSOR"/>
</dbReference>
<dbReference type="PANTHER" id="PTHR43304:SF1">
    <property type="entry name" value="PAC DOMAIN-CONTAINING PROTEIN"/>
    <property type="match status" value="1"/>
</dbReference>
<feature type="domain" description="PAS" evidence="8">
    <location>
        <begin position="30"/>
        <end position="107"/>
    </location>
</feature>
<dbReference type="AlphaFoldDB" id="A0A5D5APB8"/>
<dbReference type="Pfam" id="PF08447">
    <property type="entry name" value="PAS_3"/>
    <property type="match status" value="1"/>
</dbReference>
<evidence type="ECO:0000259" key="9">
    <source>
        <dbReference type="PROSITE" id="PS50113"/>
    </source>
</evidence>
<dbReference type="Gene3D" id="3.30.565.10">
    <property type="entry name" value="Histidine kinase-like ATPase, C-terminal domain"/>
    <property type="match status" value="1"/>
</dbReference>
<dbReference type="SMART" id="SM00387">
    <property type="entry name" value="HATPase_c"/>
    <property type="match status" value="1"/>
</dbReference>
<dbReference type="CDD" id="cd00130">
    <property type="entry name" value="PAS"/>
    <property type="match status" value="4"/>
</dbReference>
<gene>
    <name evidence="10" type="ORF">FYC77_00100</name>
</gene>
<feature type="region of interest" description="Disordered" evidence="6">
    <location>
        <begin position="1"/>
        <end position="27"/>
    </location>
</feature>
<evidence type="ECO:0000256" key="6">
    <source>
        <dbReference type="SAM" id="MobiDB-lite"/>
    </source>
</evidence>
<dbReference type="SMART" id="SM00091">
    <property type="entry name" value="PAS"/>
    <property type="match status" value="5"/>
</dbReference>
<feature type="domain" description="PAC" evidence="9">
    <location>
        <begin position="486"/>
        <end position="536"/>
    </location>
</feature>
<protein>
    <recommendedName>
        <fullName evidence="2">histidine kinase</fullName>
        <ecNumber evidence="2">2.7.13.3</ecNumber>
    </recommendedName>
</protein>
<evidence type="ECO:0000256" key="5">
    <source>
        <dbReference type="ARBA" id="ARBA00022777"/>
    </source>
</evidence>
<dbReference type="NCBIfam" id="TIGR00229">
    <property type="entry name" value="sensory_box"/>
    <property type="match status" value="5"/>
</dbReference>
<dbReference type="InterPro" id="IPR001610">
    <property type="entry name" value="PAC"/>
</dbReference>
<evidence type="ECO:0000313" key="11">
    <source>
        <dbReference type="Proteomes" id="UP000324104"/>
    </source>
</evidence>
<feature type="domain" description="PAS" evidence="8">
    <location>
        <begin position="289"/>
        <end position="331"/>
    </location>
</feature>
<dbReference type="Pfam" id="PF08448">
    <property type="entry name" value="PAS_4"/>
    <property type="match status" value="1"/>
</dbReference>
<evidence type="ECO:0000313" key="10">
    <source>
        <dbReference type="EMBL" id="TYT63668.1"/>
    </source>
</evidence>
<dbReference type="PROSITE" id="PS50112">
    <property type="entry name" value="PAS"/>
    <property type="match status" value="4"/>
</dbReference>
<evidence type="ECO:0000259" key="7">
    <source>
        <dbReference type="PROSITE" id="PS50109"/>
    </source>
</evidence>
<dbReference type="EMBL" id="VTAW01000001">
    <property type="protein sequence ID" value="TYT63668.1"/>
    <property type="molecule type" value="Genomic_DNA"/>
</dbReference>
<dbReference type="InterPro" id="IPR004358">
    <property type="entry name" value="Sig_transdc_His_kin-like_C"/>
</dbReference>
<dbReference type="SUPFAM" id="SSF55785">
    <property type="entry name" value="PYP-like sensor domain (PAS domain)"/>
    <property type="match status" value="5"/>
</dbReference>
<dbReference type="GO" id="GO:0004673">
    <property type="term" value="F:protein histidine kinase activity"/>
    <property type="evidence" value="ECO:0007669"/>
    <property type="project" value="UniProtKB-EC"/>
</dbReference>
<name>A0A5D5APB8_9EURY</name>
<keyword evidence="4" id="KW-0808">Transferase</keyword>
<dbReference type="InterPro" id="IPR000700">
    <property type="entry name" value="PAS-assoc_C"/>
</dbReference>
<keyword evidence="11" id="KW-1185">Reference proteome</keyword>
<proteinExistence type="predicted"/>
<dbReference type="RefSeq" id="WP_149079476.1">
    <property type="nucleotide sequence ID" value="NZ_VTAW01000001.1"/>
</dbReference>
<keyword evidence="5" id="KW-0418">Kinase</keyword>
<dbReference type="InterPro" id="IPR003594">
    <property type="entry name" value="HATPase_dom"/>
</dbReference>
<reference evidence="10 11" key="1">
    <citation type="submission" date="2019-08" db="EMBL/GenBank/DDBJ databases">
        <title>Archaea genome.</title>
        <authorList>
            <person name="Kajale S."/>
            <person name="Shouche Y."/>
            <person name="Deshpande N."/>
            <person name="Sharma A."/>
        </authorList>
    </citation>
    <scope>NUCLEOTIDE SEQUENCE [LARGE SCALE GENOMIC DNA]</scope>
    <source>
        <strain evidence="10 11">ESP3B_9</strain>
    </source>
</reference>